<protein>
    <submittedName>
        <fullName evidence="3">Uncharacterized protein</fullName>
    </submittedName>
</protein>
<feature type="transmembrane region" description="Helical" evidence="2">
    <location>
        <begin position="60"/>
        <end position="81"/>
    </location>
</feature>
<evidence type="ECO:0000256" key="1">
    <source>
        <dbReference type="SAM" id="MobiDB-lite"/>
    </source>
</evidence>
<comment type="caution">
    <text evidence="3">The sequence shown here is derived from an EMBL/GenBank/DDBJ whole genome shotgun (WGS) entry which is preliminary data.</text>
</comment>
<keyword evidence="4" id="KW-1185">Reference proteome</keyword>
<feature type="region of interest" description="Disordered" evidence="1">
    <location>
        <begin position="1"/>
        <end position="54"/>
    </location>
</feature>
<evidence type="ECO:0000256" key="2">
    <source>
        <dbReference type="SAM" id="Phobius"/>
    </source>
</evidence>
<evidence type="ECO:0000313" key="4">
    <source>
        <dbReference type="Proteomes" id="UP000299102"/>
    </source>
</evidence>
<accession>A0A4C1ZD50</accession>
<dbReference type="Proteomes" id="UP000299102">
    <property type="component" value="Unassembled WGS sequence"/>
</dbReference>
<sequence>MRSPLLSPKQERQKHKAQRGAPADTTQTGPPHWHRAGEKGTGPELTRAPGASLPLNPSHLYIIIVFIIIITIQSIRAFVLLHNNRAVSRKAGLGRGARA</sequence>
<reference evidence="3 4" key="1">
    <citation type="journal article" date="2019" name="Commun. Biol.">
        <title>The bagworm genome reveals a unique fibroin gene that provides high tensile strength.</title>
        <authorList>
            <person name="Kono N."/>
            <person name="Nakamura H."/>
            <person name="Ohtoshi R."/>
            <person name="Tomita M."/>
            <person name="Numata K."/>
            <person name="Arakawa K."/>
        </authorList>
    </citation>
    <scope>NUCLEOTIDE SEQUENCE [LARGE SCALE GENOMIC DNA]</scope>
</reference>
<name>A0A4C1ZD50_EUMVA</name>
<evidence type="ECO:0000313" key="3">
    <source>
        <dbReference type="EMBL" id="GBP86506.1"/>
    </source>
</evidence>
<keyword evidence="2" id="KW-1133">Transmembrane helix</keyword>
<keyword evidence="2" id="KW-0812">Transmembrane</keyword>
<dbReference type="EMBL" id="BGZK01001799">
    <property type="protein sequence ID" value="GBP86506.1"/>
    <property type="molecule type" value="Genomic_DNA"/>
</dbReference>
<dbReference type="AlphaFoldDB" id="A0A4C1ZD50"/>
<keyword evidence="2" id="KW-0472">Membrane</keyword>
<proteinExistence type="predicted"/>
<gene>
    <name evidence="3" type="ORF">EVAR_69174_1</name>
</gene>
<organism evidence="3 4">
    <name type="scientific">Eumeta variegata</name>
    <name type="common">Bagworm moth</name>
    <name type="synonym">Eumeta japonica</name>
    <dbReference type="NCBI Taxonomy" id="151549"/>
    <lineage>
        <taxon>Eukaryota</taxon>
        <taxon>Metazoa</taxon>
        <taxon>Ecdysozoa</taxon>
        <taxon>Arthropoda</taxon>
        <taxon>Hexapoda</taxon>
        <taxon>Insecta</taxon>
        <taxon>Pterygota</taxon>
        <taxon>Neoptera</taxon>
        <taxon>Endopterygota</taxon>
        <taxon>Lepidoptera</taxon>
        <taxon>Glossata</taxon>
        <taxon>Ditrysia</taxon>
        <taxon>Tineoidea</taxon>
        <taxon>Psychidae</taxon>
        <taxon>Oiketicinae</taxon>
        <taxon>Eumeta</taxon>
    </lineage>
</organism>